<comment type="caution">
    <text evidence="1">The sequence shown here is derived from an EMBL/GenBank/DDBJ whole genome shotgun (WGS) entry which is preliminary data.</text>
</comment>
<reference evidence="1 2" key="1">
    <citation type="submission" date="2024-05" db="EMBL/GenBank/DDBJ databases">
        <title>De novo assembly of an allotetraploid wild potato.</title>
        <authorList>
            <person name="Hosaka A.J."/>
        </authorList>
    </citation>
    <scope>NUCLEOTIDE SEQUENCE [LARGE SCALE GENOMIC DNA]</scope>
    <source>
        <tissue evidence="1">Young leaves</tissue>
    </source>
</reference>
<evidence type="ECO:0000313" key="1">
    <source>
        <dbReference type="EMBL" id="KAL3363274.1"/>
    </source>
</evidence>
<dbReference type="Proteomes" id="UP001627284">
    <property type="component" value="Unassembled WGS sequence"/>
</dbReference>
<dbReference type="EMBL" id="JBJKTR010000007">
    <property type="protein sequence ID" value="KAL3363274.1"/>
    <property type="molecule type" value="Genomic_DNA"/>
</dbReference>
<gene>
    <name evidence="1" type="ORF">AABB24_012523</name>
</gene>
<proteinExistence type="predicted"/>
<sequence length="162" mass="18379">MKDLGELRYFLGIEFARSSKGILMHQRKYALELVSETELGSAKPAVTPIDNNNKKTSKQYDDYVNLEDDKGDSPTDQIILLAANPVYHERTKHIEIDCHFIRKKIVQGIICTKYTHTHEQPADMLTKGLTKVQHQRLSSKIGVQNIFSLPSLRGSVNVSKKN</sequence>
<dbReference type="CDD" id="cd09272">
    <property type="entry name" value="RNase_HI_RT_Ty1"/>
    <property type="match status" value="1"/>
</dbReference>
<organism evidence="1 2">
    <name type="scientific">Solanum stoloniferum</name>
    <dbReference type="NCBI Taxonomy" id="62892"/>
    <lineage>
        <taxon>Eukaryota</taxon>
        <taxon>Viridiplantae</taxon>
        <taxon>Streptophyta</taxon>
        <taxon>Embryophyta</taxon>
        <taxon>Tracheophyta</taxon>
        <taxon>Spermatophyta</taxon>
        <taxon>Magnoliopsida</taxon>
        <taxon>eudicotyledons</taxon>
        <taxon>Gunneridae</taxon>
        <taxon>Pentapetalae</taxon>
        <taxon>asterids</taxon>
        <taxon>lamiids</taxon>
        <taxon>Solanales</taxon>
        <taxon>Solanaceae</taxon>
        <taxon>Solanoideae</taxon>
        <taxon>Solaneae</taxon>
        <taxon>Solanum</taxon>
    </lineage>
</organism>
<evidence type="ECO:0008006" key="3">
    <source>
        <dbReference type="Google" id="ProtNLM"/>
    </source>
</evidence>
<name>A0ABD2U3B2_9SOLN</name>
<evidence type="ECO:0000313" key="2">
    <source>
        <dbReference type="Proteomes" id="UP001627284"/>
    </source>
</evidence>
<accession>A0ABD2U3B2</accession>
<protein>
    <recommendedName>
        <fullName evidence="3">Copia protein</fullName>
    </recommendedName>
</protein>
<keyword evidence="2" id="KW-1185">Reference proteome</keyword>
<dbReference type="AlphaFoldDB" id="A0ABD2U3B2"/>